<evidence type="ECO:0000259" key="7">
    <source>
        <dbReference type="Pfam" id="PF08323"/>
    </source>
</evidence>
<feature type="region of interest" description="Disordered" evidence="5">
    <location>
        <begin position="262"/>
        <end position="292"/>
    </location>
</feature>
<keyword evidence="4" id="KW-0934">Plastid</keyword>
<feature type="compositionally biased region" description="Polar residues" evidence="5">
    <location>
        <begin position="1896"/>
        <end position="1909"/>
    </location>
</feature>
<comment type="subcellular location">
    <subcellularLocation>
        <location evidence="1">Plastid</location>
        <location evidence="1">Amyloplast</location>
    </subcellularLocation>
</comment>
<name>A0ABQ8UA14_9EUKA</name>
<feature type="compositionally biased region" description="Low complexity" evidence="5">
    <location>
        <begin position="1306"/>
        <end position="1319"/>
    </location>
</feature>
<evidence type="ECO:0000256" key="4">
    <source>
        <dbReference type="ARBA" id="ARBA00023234"/>
    </source>
</evidence>
<dbReference type="Pfam" id="PF08323">
    <property type="entry name" value="Glyco_transf_5"/>
    <property type="match status" value="1"/>
</dbReference>
<dbReference type="Gene3D" id="3.40.50.2000">
    <property type="entry name" value="Glycogen Phosphorylase B"/>
    <property type="match status" value="2"/>
</dbReference>
<feature type="region of interest" description="Disordered" evidence="5">
    <location>
        <begin position="604"/>
        <end position="634"/>
    </location>
</feature>
<dbReference type="PANTHER" id="PTHR45825">
    <property type="entry name" value="GRANULE-BOUND STARCH SYNTHASE 1, CHLOROPLASTIC/AMYLOPLASTIC"/>
    <property type="match status" value="1"/>
</dbReference>
<dbReference type="PANTHER" id="PTHR45825:SF11">
    <property type="entry name" value="ALPHA AMYLASE DOMAIN-CONTAINING PROTEIN"/>
    <property type="match status" value="1"/>
</dbReference>
<evidence type="ECO:0000256" key="3">
    <source>
        <dbReference type="ARBA" id="ARBA00022679"/>
    </source>
</evidence>
<sequence length="2661" mass="286284">MTGQISADISALGQVSMRIEQWSDGVWQKTETYFHLSKGICTVFSAILSSSDLQKHPETLKNISTVAQPLLDHRLSTLVKSCTRSQGFMDLALSDHLEWRLRQIFDVIFRESESLRLPWKDVDGLTSLTLKSPMSKAAQWRARHLSGWLAHAQQYLFTEKKYLDNVRRALWGDVYNVLDDIERCLYYALPLNDTASVDFCEKLLVSMHGSQDPLVATRCIRLLNGLYDGHPWQFTAPLEPVVKTTRDALTFCLNYTYAPQASTAAPRDLPPTSSLSSMLLQSGTSSCPPPAAPRPDTVRLLLHCPPSAPLDADTAQGVHPPGRSYRCLVIRPEISGWSNPTAAETMMMEPTPAVSTGEVARVSQVLDTTPLCAVAAAAAAAAPLNPPTPVPLPTAPSGPAAGSSQVTLSFTIPALTRDALARARQAKRAAAGPYESADDEDADAAWSPLLDPAQLVVSAGYYDYRWVTLDSPADEASPVLEAEPFVALSQIPPVGLVGAQGRFIVHPANRLETVYNDILAQIISCADILLRTAILVQISFAERYLASLSCVYILPDLRMPWSVLASKLVECPPIPYTASGTAEGPAPSAEPLLHVSSAVAHADTAATPTDRASGRLPLRAPPAHRARRQRGTGQQPICRLVIPPERRHPGADPLSRDARPAARLIIDMYPHVSPLFCHRKYEPLAVRTMLGGAQASMRASRMLSESAVGAVAAGVMMGGPVGSAPRDSGMLLFGRTPGGSLGIGAPAVGPSAGMLYGASPAPAPAMGANMYGSSLMIPGALPPDQPLGPGGEVTAPAQKIMLADGETINVPLYPMPPYVSAFRGPVPLVLQDDALGELLVLNYREKAVWDLPSAELATLAAKHGVSGAVFKGPTLWGTVFHPGHWTLNPRILSFFLALSFCSSFPHPTPVFSSPPPHLTLKIYLPTHPPADEAELQHRDPDQAPHYPLEAILAASVVTPTPSLPLNAVHFGKVGSHPSGSPPQILHAAAAGPAPPAPVLRRKKPVPAEYLDGYGPEALSGDDEATSDVPVELAGGPGTPVDQEPGFIFAAPPLQSTPMPMTGFGAPSSTPLSHVLGYWHTAMVQALTIPQQQCPTPMTTGIEPGTSLGRSYSPRLPSAMLNIPAGPTNALTSAQILERLSSAYPNPLFVKTTKATWLRDPGFLFFADLIDARPVAEETERQPAGSDSKAERSLRRAAILEALCLRSGLIPVTNTLTKLIETLFNVFLLERPDRLESLLSGTTAQAATVAPAIAPAPTGAPMRTIGAVPPYSRARSALGSGAAPIRPRSGDERYPADPQGPQGMSPAAAAAAAAASAAASSRRRPHAEPALPPPPLLTGSALYAALKNLSSYIQWIQQLAGPQTPLLRGTPFDPLNLMTLLSNIPSPSDLFLYPSETHVQRVKPELHAAVELMVALAPGMFYNQLEVGSGSDLSGPSATGPAAALLKRIVGRAYQSMPLFERIVGRAYQSMPLFETHMHKRIVGRAYQSMPLFENLWKTFHSGMLLRARHPCLVQGAIMPLDCRHQYGTHDLVLAMARYLPASTQADMMTRRGGPAGMFEVPVYGRVGTQQQPTGAGQDGDEVTASETDTRQVVMSLTPPVVVSVTSLYRNTSYAYVDFGPLRDALGENRSPDSTVTSARALLATSALSAQLADSSPAPAAPSSGPTDGSNQAPLPTFMKTHIHNHRDDRVYELMDIKSPQVAARFLSPHELFHDPLYVVVKEHSSLMYQLISHPRSLYYELLSLQSSAVRLVETMHLEHPDPQRFVHNQLIETLRNCLLNAHSFARTFYGLACKLLLVFYAEALGMPISSLVPDMTSLASRPSLYRPGFESRCPNHIFASFPCPATLTLVRRLFESFTRISASTNPLEKKYARETTPGLMPACPPQLAEILARTRAAQQQKVAPTQASQVPAFGSTPPNATNSPLWGPAGTPGTPSSPYPLRDVPPPHLRDVPPLRMPPSACSQAASGTAATLAAAMPEGLTAEQQTIVDGHVADRAASFMQAVLYLVGDLDRHRDEAHARILASLEALRQHPEIFIADMPFHIDAPAAPASAPATTTTTGSEGVAPMGVGQTGPVTSGFFKALAEEVSRFNQLRPIIFVSPELGKWSSVGGLGIMVDELTQDLAANGCEVHVISPYYDRDRTGASGYLAKDGIEYKMNIVTYVGQEKVELGVHQGQVKGVYLHFLHNATFFPVPYADQGAEGRMKSVVLMAKASLELCCRMPQLPAVVVTNDWYTGLTPAYAKKSSAFGDVFQNTTFFHIIHNGENDYQGKVWPDSGTLNHIHHLPTELLVDPYGPQNVLNFSRCVLMSTDNWGTVSRTYCNDLKNTSSLAPLLQRYPLAFGTSNGLRKQQRLETLAKMGMDHATAKRKLQEKYFGRVCDACILSFVGRITEQKGVHLILNTAWALLEEFQGQVQILVGGKSARGDPYGDQCARNMNMLRQRVLPEHNNFWARLQSVLPPHIRYPNNFWADPNLFFTDGPLVNLGSDFSLMPSLFEPGGIVQHEYFVAGTPVIAFRTGGLKDTVHEYHTEYQPTGNGFTFEAHTDEDYKAAVRRALKVYCQSALYAQLRRNAFASVIDAKCEYGRMRHRMCASKDRVEALIREIITAEGSADTTATTTTATPDAGAGAGVVSAVSAAAQAEARVAAAGAGGVGAAIPGAQ</sequence>
<dbReference type="Pfam" id="PF00534">
    <property type="entry name" value="Glycos_transf_1"/>
    <property type="match status" value="1"/>
</dbReference>
<dbReference type="SUPFAM" id="SSF53756">
    <property type="entry name" value="UDP-Glycosyltransferase/glycogen phosphorylase"/>
    <property type="match status" value="1"/>
</dbReference>
<evidence type="ECO:0000256" key="1">
    <source>
        <dbReference type="ARBA" id="ARBA00004602"/>
    </source>
</evidence>
<protein>
    <submittedName>
        <fullName evidence="8">Glycosyl group 1 family protein</fullName>
    </submittedName>
</protein>
<reference evidence="8" key="1">
    <citation type="journal article" date="2022" name="bioRxiv">
        <title>Genomics of Preaxostyla Flagellates Illuminates Evolutionary Transitions and the Path Towards Mitochondrial Loss.</title>
        <authorList>
            <person name="Novak L.V.F."/>
            <person name="Treitli S.C."/>
            <person name="Pyrih J."/>
            <person name="Halakuc P."/>
            <person name="Pipaliya S.V."/>
            <person name="Vacek V."/>
            <person name="Brzon O."/>
            <person name="Soukal P."/>
            <person name="Eme L."/>
            <person name="Dacks J.B."/>
            <person name="Karnkowska A."/>
            <person name="Elias M."/>
            <person name="Hampl V."/>
        </authorList>
    </citation>
    <scope>NUCLEOTIDE SEQUENCE</scope>
    <source>
        <strain evidence="8">RCP-MX</strain>
    </source>
</reference>
<keyword evidence="3" id="KW-0808">Transferase</keyword>
<evidence type="ECO:0000256" key="2">
    <source>
        <dbReference type="ARBA" id="ARBA00022676"/>
    </source>
</evidence>
<keyword evidence="4" id="KW-0035">Amyloplast</keyword>
<dbReference type="EMBL" id="JAPMOS010000080">
    <property type="protein sequence ID" value="KAJ4456149.1"/>
    <property type="molecule type" value="Genomic_DNA"/>
</dbReference>
<evidence type="ECO:0000313" key="8">
    <source>
        <dbReference type="EMBL" id="KAJ4456149.1"/>
    </source>
</evidence>
<evidence type="ECO:0000259" key="6">
    <source>
        <dbReference type="Pfam" id="PF00534"/>
    </source>
</evidence>
<evidence type="ECO:0000256" key="5">
    <source>
        <dbReference type="SAM" id="MobiDB-lite"/>
    </source>
</evidence>
<feature type="domain" description="Glycosyl transferase family 1" evidence="6">
    <location>
        <begin position="2487"/>
        <end position="2573"/>
    </location>
</feature>
<dbReference type="Proteomes" id="UP001141327">
    <property type="component" value="Unassembled WGS sequence"/>
</dbReference>
<feature type="domain" description="Starch synthase catalytic" evidence="7">
    <location>
        <begin position="2097"/>
        <end position="2334"/>
    </location>
</feature>
<feature type="region of interest" description="Disordered" evidence="5">
    <location>
        <begin position="1652"/>
        <end position="1676"/>
    </location>
</feature>
<keyword evidence="2" id="KW-0328">Glycosyltransferase</keyword>
<organism evidence="8 9">
    <name type="scientific">Paratrimastix pyriformis</name>
    <dbReference type="NCBI Taxonomy" id="342808"/>
    <lineage>
        <taxon>Eukaryota</taxon>
        <taxon>Metamonada</taxon>
        <taxon>Preaxostyla</taxon>
        <taxon>Paratrimastigidae</taxon>
        <taxon>Paratrimastix</taxon>
    </lineage>
</organism>
<dbReference type="InterPro" id="IPR013534">
    <property type="entry name" value="Starch_synth_cat_dom"/>
</dbReference>
<comment type="caution">
    <text evidence="8">The sequence shown here is derived from an EMBL/GenBank/DDBJ whole genome shotgun (WGS) entry which is preliminary data.</text>
</comment>
<gene>
    <name evidence="8" type="ORF">PAPYR_8754</name>
</gene>
<proteinExistence type="predicted"/>
<feature type="region of interest" description="Disordered" evidence="5">
    <location>
        <begin position="1894"/>
        <end position="1940"/>
    </location>
</feature>
<keyword evidence="9" id="KW-1185">Reference proteome</keyword>
<dbReference type="InterPro" id="IPR001296">
    <property type="entry name" value="Glyco_trans_1"/>
</dbReference>
<feature type="region of interest" description="Disordered" evidence="5">
    <location>
        <begin position="1275"/>
        <end position="1333"/>
    </location>
</feature>
<dbReference type="CDD" id="cd03791">
    <property type="entry name" value="GT5_Glycogen_synthase_DULL1-like"/>
    <property type="match status" value="1"/>
</dbReference>
<feature type="compositionally biased region" description="Low complexity" evidence="5">
    <location>
        <begin position="270"/>
        <end position="286"/>
    </location>
</feature>
<evidence type="ECO:0000313" key="9">
    <source>
        <dbReference type="Proteomes" id="UP001141327"/>
    </source>
</evidence>
<accession>A0ABQ8UA14</accession>
<feature type="compositionally biased region" description="Low complexity" evidence="5">
    <location>
        <begin position="1652"/>
        <end position="1669"/>
    </location>
</feature>